<name>A0A9Q1BNY5_HOLLE</name>
<evidence type="ECO:0000259" key="9">
    <source>
        <dbReference type="Pfam" id="PF00698"/>
    </source>
</evidence>
<evidence type="ECO:0000313" key="10">
    <source>
        <dbReference type="EMBL" id="KAJ8030131.1"/>
    </source>
</evidence>
<dbReference type="GO" id="GO:0004312">
    <property type="term" value="F:fatty acid synthase activity"/>
    <property type="evidence" value="ECO:0007669"/>
    <property type="project" value="TreeGrafter"/>
</dbReference>
<proteinExistence type="predicted"/>
<evidence type="ECO:0000256" key="5">
    <source>
        <dbReference type="ARBA" id="ARBA00023002"/>
    </source>
</evidence>
<comment type="caution">
    <text evidence="10">The sequence shown here is derived from an EMBL/GenBank/DDBJ whole genome shotgun (WGS) entry which is preliminary data.</text>
</comment>
<reference evidence="10" key="1">
    <citation type="submission" date="2021-10" db="EMBL/GenBank/DDBJ databases">
        <title>Tropical sea cucumber genome reveals ecological adaptation and Cuvierian tubules defense mechanism.</title>
        <authorList>
            <person name="Chen T."/>
        </authorList>
    </citation>
    <scope>NUCLEOTIDE SEQUENCE</scope>
    <source>
        <strain evidence="10">Nanhai2018</strain>
        <tissue evidence="10">Muscle</tissue>
    </source>
</reference>
<accession>A0A9Q1BNY5</accession>
<evidence type="ECO:0000256" key="7">
    <source>
        <dbReference type="ARBA" id="ARBA00023160"/>
    </source>
</evidence>
<evidence type="ECO:0000256" key="4">
    <source>
        <dbReference type="ARBA" id="ARBA00022857"/>
    </source>
</evidence>
<keyword evidence="4" id="KW-0521">NADP</keyword>
<keyword evidence="1" id="KW-0596">Phosphopantetheine</keyword>
<dbReference type="PANTHER" id="PTHR43775">
    <property type="entry name" value="FATTY ACID SYNTHASE"/>
    <property type="match status" value="1"/>
</dbReference>
<dbReference type="GO" id="GO:0006633">
    <property type="term" value="P:fatty acid biosynthetic process"/>
    <property type="evidence" value="ECO:0007669"/>
    <property type="project" value="UniProtKB-KW"/>
</dbReference>
<dbReference type="Gene3D" id="3.30.70.3290">
    <property type="match status" value="1"/>
</dbReference>
<organism evidence="10 11">
    <name type="scientific">Holothuria leucospilota</name>
    <name type="common">Black long sea cucumber</name>
    <name type="synonym">Mertensiothuria leucospilota</name>
    <dbReference type="NCBI Taxonomy" id="206669"/>
    <lineage>
        <taxon>Eukaryota</taxon>
        <taxon>Metazoa</taxon>
        <taxon>Echinodermata</taxon>
        <taxon>Eleutherozoa</taxon>
        <taxon>Echinozoa</taxon>
        <taxon>Holothuroidea</taxon>
        <taxon>Aspidochirotacea</taxon>
        <taxon>Aspidochirotida</taxon>
        <taxon>Holothuriidae</taxon>
        <taxon>Holothuria</taxon>
    </lineage>
</organism>
<dbReference type="InterPro" id="IPR014043">
    <property type="entry name" value="Acyl_transferase_dom"/>
</dbReference>
<dbReference type="Gene3D" id="3.40.366.10">
    <property type="entry name" value="Malonyl-Coenzyme A Acyl Carrier Protein, domain 2"/>
    <property type="match status" value="1"/>
</dbReference>
<keyword evidence="8" id="KW-0511">Multifunctional enzyme</keyword>
<keyword evidence="5" id="KW-0560">Oxidoreductase</keyword>
<evidence type="ECO:0000256" key="3">
    <source>
        <dbReference type="ARBA" id="ARBA00022832"/>
    </source>
</evidence>
<dbReference type="GO" id="GO:0016491">
    <property type="term" value="F:oxidoreductase activity"/>
    <property type="evidence" value="ECO:0007669"/>
    <property type="project" value="UniProtKB-KW"/>
</dbReference>
<keyword evidence="3" id="KW-0276">Fatty acid metabolism</keyword>
<dbReference type="OrthoDB" id="329835at2759"/>
<evidence type="ECO:0000256" key="1">
    <source>
        <dbReference type="ARBA" id="ARBA00022450"/>
    </source>
</evidence>
<keyword evidence="6" id="KW-0443">Lipid metabolism</keyword>
<evidence type="ECO:0000256" key="6">
    <source>
        <dbReference type="ARBA" id="ARBA00023098"/>
    </source>
</evidence>
<feature type="domain" description="Malonyl-CoA:ACP transacylase (MAT)" evidence="9">
    <location>
        <begin position="4"/>
        <end position="109"/>
    </location>
</feature>
<keyword evidence="11" id="KW-1185">Reference proteome</keyword>
<protein>
    <submittedName>
        <fullName evidence="10">Fatty acid synthase</fullName>
    </submittedName>
</protein>
<evidence type="ECO:0000256" key="2">
    <source>
        <dbReference type="ARBA" id="ARBA00022516"/>
    </source>
</evidence>
<dbReference type="EMBL" id="JAIZAY010000013">
    <property type="protein sequence ID" value="KAJ8030131.1"/>
    <property type="molecule type" value="Genomic_DNA"/>
</dbReference>
<dbReference type="Pfam" id="PF00698">
    <property type="entry name" value="Acyl_transf_1"/>
    <property type="match status" value="1"/>
</dbReference>
<dbReference type="InterPro" id="IPR016035">
    <property type="entry name" value="Acyl_Trfase/lysoPLipase"/>
</dbReference>
<keyword evidence="7" id="KW-0275">Fatty acid biosynthesis</keyword>
<sequence>MQVITKSIPRSTSWISTSVPEHQIQSEQAKSFDSSYLVNNLVSPVRFYDAVQKIPSKAIVIEIAPHGLMQTLLKKSLPAESDCISLLSKKDADNLHYFMSNIGQLFTLGLTLDLKKLYPPIEYPVGTGTPMLSPGIKWDHSKEWVVPSWEEFLPHRSVFIKVISKSFLFYSYNKLVGGNLASSILWLLNSATCFICSLQLVLKKVE</sequence>
<dbReference type="Proteomes" id="UP001152320">
    <property type="component" value="Chromosome 13"/>
</dbReference>
<evidence type="ECO:0000256" key="8">
    <source>
        <dbReference type="ARBA" id="ARBA00023268"/>
    </source>
</evidence>
<keyword evidence="2" id="KW-0444">Lipid biosynthesis</keyword>
<dbReference type="PANTHER" id="PTHR43775:SF7">
    <property type="entry name" value="FATTY ACID SYNTHASE"/>
    <property type="match status" value="1"/>
</dbReference>
<dbReference type="InterPro" id="IPR001227">
    <property type="entry name" value="Ac_transferase_dom_sf"/>
</dbReference>
<gene>
    <name evidence="10" type="ORF">HOLleu_26445</name>
</gene>
<dbReference type="InterPro" id="IPR050091">
    <property type="entry name" value="PKS_NRPS_Biosynth_Enz"/>
</dbReference>
<dbReference type="SUPFAM" id="SSF52151">
    <property type="entry name" value="FabD/lysophospholipase-like"/>
    <property type="match status" value="1"/>
</dbReference>
<evidence type="ECO:0000313" key="11">
    <source>
        <dbReference type="Proteomes" id="UP001152320"/>
    </source>
</evidence>
<dbReference type="AlphaFoldDB" id="A0A9Q1BNY5"/>